<sequence>MDREEVIFVCHYLGFSQRETLEVLSHNYGIFLSQRQLRRILRQFNLYRRIRRTDILNVAEFISDRLNESGMCHGYRFMHLKCILNGISVSREIEDNGYCPEILRGDRGTENDNARQIQTFFHYMQQNTTSLHNCFLYGKSTANQRIESFWRQLRSQKLEFWISFFHELKESGHFNGDRLEKEIVRFVFMDILQAELDEFSLLWNIHTIRKSTNDQLCHGRPVTMYTTPTMYDTRDYSVPVERVLIEACREECTFKTEICCDREVHELCRLIMDENDWQMPENAISARHLYTALRIEIFTIYRFKFIKKMSFMFNHSPKIRNLYDKNTETSSEIKYYR</sequence>
<dbReference type="InterPro" id="IPR058913">
    <property type="entry name" value="Integrase_dom_put"/>
</dbReference>
<dbReference type="PANTHER" id="PTHR46791">
    <property type="entry name" value="EXPRESSED PROTEIN"/>
    <property type="match status" value="1"/>
</dbReference>
<organism evidence="2 3">
    <name type="scientific">Tegillarca granosa</name>
    <name type="common">Malaysian cockle</name>
    <name type="synonym">Anadara granosa</name>
    <dbReference type="NCBI Taxonomy" id="220873"/>
    <lineage>
        <taxon>Eukaryota</taxon>
        <taxon>Metazoa</taxon>
        <taxon>Spiralia</taxon>
        <taxon>Lophotrochozoa</taxon>
        <taxon>Mollusca</taxon>
        <taxon>Bivalvia</taxon>
        <taxon>Autobranchia</taxon>
        <taxon>Pteriomorphia</taxon>
        <taxon>Arcoida</taxon>
        <taxon>Arcoidea</taxon>
        <taxon>Arcidae</taxon>
        <taxon>Tegillarca</taxon>
    </lineage>
</organism>
<evidence type="ECO:0000313" key="2">
    <source>
        <dbReference type="EMBL" id="KAJ8308527.1"/>
    </source>
</evidence>
<dbReference type="EMBL" id="JARBDR010000657">
    <property type="protein sequence ID" value="KAJ8308527.1"/>
    <property type="molecule type" value="Genomic_DNA"/>
</dbReference>
<dbReference type="PANTHER" id="PTHR46791:SF13">
    <property type="entry name" value="CLR5 DOMAIN-CONTAINING PROTEIN"/>
    <property type="match status" value="1"/>
</dbReference>
<evidence type="ECO:0000313" key="3">
    <source>
        <dbReference type="Proteomes" id="UP001217089"/>
    </source>
</evidence>
<name>A0ABQ9ETL5_TEGGR</name>
<gene>
    <name evidence="2" type="ORF">KUTeg_013401</name>
</gene>
<reference evidence="2 3" key="1">
    <citation type="submission" date="2022-12" db="EMBL/GenBank/DDBJ databases">
        <title>Chromosome-level genome of Tegillarca granosa.</title>
        <authorList>
            <person name="Kim J."/>
        </authorList>
    </citation>
    <scope>NUCLEOTIDE SEQUENCE [LARGE SCALE GENOMIC DNA]</scope>
    <source>
        <strain evidence="2">Teg-2019</strain>
        <tissue evidence="2">Adductor muscle</tissue>
    </source>
</reference>
<feature type="domain" description="Integrase core" evidence="1">
    <location>
        <begin position="100"/>
        <end position="214"/>
    </location>
</feature>
<evidence type="ECO:0000259" key="1">
    <source>
        <dbReference type="Pfam" id="PF24764"/>
    </source>
</evidence>
<dbReference type="Pfam" id="PF24764">
    <property type="entry name" value="rva_4"/>
    <property type="match status" value="1"/>
</dbReference>
<accession>A0ABQ9ETL5</accession>
<dbReference type="Proteomes" id="UP001217089">
    <property type="component" value="Unassembled WGS sequence"/>
</dbReference>
<proteinExistence type="predicted"/>
<protein>
    <recommendedName>
        <fullName evidence="1">Integrase core domain-containing protein</fullName>
    </recommendedName>
</protein>
<comment type="caution">
    <text evidence="2">The sequence shown here is derived from an EMBL/GenBank/DDBJ whole genome shotgun (WGS) entry which is preliminary data.</text>
</comment>
<keyword evidence="3" id="KW-1185">Reference proteome</keyword>